<sequence length="62" mass="7210">MDIAEMDTGWSSPTVLTWFNTPVTMGHIKEVYIIVQWKGEHDHEVKEEKIILTPNDVQNDLE</sequence>
<name>A0A0A5G0U0_9BACI</name>
<dbReference type="AlphaFoldDB" id="A0A0A5G0U0"/>
<evidence type="ECO:0000313" key="2">
    <source>
        <dbReference type="Proteomes" id="UP000030401"/>
    </source>
</evidence>
<dbReference type="Proteomes" id="UP000030401">
    <property type="component" value="Unassembled WGS sequence"/>
</dbReference>
<gene>
    <name evidence="1" type="ORF">N784_12115</name>
</gene>
<dbReference type="EMBL" id="AVPG01000033">
    <property type="protein sequence ID" value="KGX84685.1"/>
    <property type="molecule type" value="Genomic_DNA"/>
</dbReference>
<proteinExistence type="predicted"/>
<reference evidence="1 2" key="1">
    <citation type="submission" date="2013-08" db="EMBL/GenBank/DDBJ databases">
        <authorList>
            <person name="Huang J."/>
            <person name="Wang G."/>
        </authorList>
    </citation>
    <scope>NUCLEOTIDE SEQUENCE [LARGE SCALE GENOMIC DNA]</scope>
    <source>
        <strain evidence="1 2">JSM 072002</strain>
    </source>
</reference>
<comment type="caution">
    <text evidence="1">The sequence shown here is derived from an EMBL/GenBank/DDBJ whole genome shotgun (WGS) entry which is preliminary data.</text>
</comment>
<keyword evidence="2" id="KW-1185">Reference proteome</keyword>
<accession>A0A0A5G0U0</accession>
<protein>
    <submittedName>
        <fullName evidence="1">Uncharacterized protein</fullName>
    </submittedName>
</protein>
<organism evidence="1 2">
    <name type="scientific">Pontibacillus litoralis JSM 072002</name>
    <dbReference type="NCBI Taxonomy" id="1385512"/>
    <lineage>
        <taxon>Bacteria</taxon>
        <taxon>Bacillati</taxon>
        <taxon>Bacillota</taxon>
        <taxon>Bacilli</taxon>
        <taxon>Bacillales</taxon>
        <taxon>Bacillaceae</taxon>
        <taxon>Pontibacillus</taxon>
    </lineage>
</organism>
<evidence type="ECO:0000313" key="1">
    <source>
        <dbReference type="EMBL" id="KGX84685.1"/>
    </source>
</evidence>